<dbReference type="InterPro" id="IPR001789">
    <property type="entry name" value="Sig_transdc_resp-reg_receiver"/>
</dbReference>
<dbReference type="InterPro" id="IPR011006">
    <property type="entry name" value="CheY-like_superfamily"/>
</dbReference>
<dbReference type="PROSITE" id="PS50110">
    <property type="entry name" value="RESPONSE_REGULATORY"/>
    <property type="match status" value="1"/>
</dbReference>
<organism evidence="2">
    <name type="scientific">marine sediment metagenome</name>
    <dbReference type="NCBI Taxonomy" id="412755"/>
    <lineage>
        <taxon>unclassified sequences</taxon>
        <taxon>metagenomes</taxon>
        <taxon>ecological metagenomes</taxon>
    </lineage>
</organism>
<dbReference type="EMBL" id="BARS01003652">
    <property type="protein sequence ID" value="GAF85023.1"/>
    <property type="molecule type" value="Genomic_DNA"/>
</dbReference>
<dbReference type="GO" id="GO:0000160">
    <property type="term" value="P:phosphorelay signal transduction system"/>
    <property type="evidence" value="ECO:0007669"/>
    <property type="project" value="InterPro"/>
</dbReference>
<feature type="non-terminal residue" evidence="2">
    <location>
        <position position="59"/>
    </location>
</feature>
<evidence type="ECO:0000259" key="1">
    <source>
        <dbReference type="PROSITE" id="PS50110"/>
    </source>
</evidence>
<evidence type="ECO:0000313" key="2">
    <source>
        <dbReference type="EMBL" id="GAF85023.1"/>
    </source>
</evidence>
<dbReference type="SUPFAM" id="SSF52172">
    <property type="entry name" value="CheY-like"/>
    <property type="match status" value="1"/>
</dbReference>
<accession>X0SV19</accession>
<proteinExistence type="predicted"/>
<dbReference type="AlphaFoldDB" id="X0SV19"/>
<comment type="caution">
    <text evidence="2">The sequence shown here is derived from an EMBL/GenBank/DDBJ whole genome shotgun (WGS) entry which is preliminary data.</text>
</comment>
<reference evidence="2" key="1">
    <citation type="journal article" date="2014" name="Front. Microbiol.">
        <title>High frequency of phylogenetically diverse reductive dehalogenase-homologous genes in deep subseafloor sedimentary metagenomes.</title>
        <authorList>
            <person name="Kawai M."/>
            <person name="Futagami T."/>
            <person name="Toyoda A."/>
            <person name="Takaki Y."/>
            <person name="Nishi S."/>
            <person name="Hori S."/>
            <person name="Arai W."/>
            <person name="Tsubouchi T."/>
            <person name="Morono Y."/>
            <person name="Uchiyama I."/>
            <person name="Ito T."/>
            <person name="Fujiyama A."/>
            <person name="Inagaki F."/>
            <person name="Takami H."/>
        </authorList>
    </citation>
    <scope>NUCLEOTIDE SEQUENCE</scope>
    <source>
        <strain evidence="2">Expedition CK06-06</strain>
    </source>
</reference>
<gene>
    <name evidence="2" type="ORF">S01H1_07080</name>
</gene>
<protein>
    <recommendedName>
        <fullName evidence="1">Response regulatory domain-containing protein</fullName>
    </recommendedName>
</protein>
<feature type="domain" description="Response regulatory" evidence="1">
    <location>
        <begin position="6"/>
        <end position="59"/>
    </location>
</feature>
<name>X0SV19_9ZZZZ</name>
<dbReference type="Gene3D" id="3.40.50.2300">
    <property type="match status" value="1"/>
</dbReference>
<sequence>MSTPLRVLIVEDSEDDAVLMLHELRRGGYDPTSERVDTPEAMNTALDRQTWDIVLSDHA</sequence>